<dbReference type="Proteomes" id="UP001058016">
    <property type="component" value="Chromosome"/>
</dbReference>
<proteinExistence type="predicted"/>
<evidence type="ECO:0000313" key="2">
    <source>
        <dbReference type="EMBL" id="UUF08878.1"/>
    </source>
</evidence>
<organism evidence="2 4">
    <name type="scientific">Turicibacter bilis</name>
    <dbReference type="NCBI Taxonomy" id="2735723"/>
    <lineage>
        <taxon>Bacteria</taxon>
        <taxon>Bacillati</taxon>
        <taxon>Bacillota</taxon>
        <taxon>Erysipelotrichia</taxon>
        <taxon>Erysipelotrichales</taxon>
        <taxon>Turicibacteraceae</taxon>
        <taxon>Turicibacter</taxon>
    </lineage>
</organism>
<dbReference type="RefSeq" id="WP_009606337.1">
    <property type="nucleotide sequence ID" value="NZ_CP071249.1"/>
</dbReference>
<evidence type="ECO:0000313" key="3">
    <source>
        <dbReference type="Proteomes" id="UP001058016"/>
    </source>
</evidence>
<dbReference type="EMBL" id="CP071250">
    <property type="protein sequence ID" value="UUF08878.1"/>
    <property type="molecule type" value="Genomic_DNA"/>
</dbReference>
<dbReference type="AlphaFoldDB" id="A0A9Q9FEX9"/>
<keyword evidence="3" id="KW-1185">Reference proteome</keyword>
<dbReference type="Proteomes" id="UP001058072">
    <property type="component" value="Chromosome"/>
</dbReference>
<accession>A0A9Q9FEX9</accession>
<name>A0A9Q9FEX9_9FIRM</name>
<sequence>MEANKILLQRKFARIIESLAKEAHITEEEAMGLFYTSKTYQLISQGISDLHCYADGYLVDELMLEYHLKKDIGYY</sequence>
<gene>
    <name evidence="1" type="ORF">J0J69_11420</name>
    <name evidence="2" type="ORF">J0J70_02395</name>
</gene>
<protein>
    <submittedName>
        <fullName evidence="2">DUF3791 domain-containing protein</fullName>
    </submittedName>
</protein>
<reference evidence="2 3" key="1">
    <citation type="submission" date="2021-03" db="EMBL/GenBank/DDBJ databases">
        <title>Comparative Genomics and Metabolomics in the genus Turicibacter.</title>
        <authorList>
            <person name="Maki J."/>
            <person name="Looft T."/>
        </authorList>
    </citation>
    <scope>NUCLEOTIDE SEQUENCE</scope>
    <source>
        <strain evidence="2">ISU324</strain>
        <strain evidence="1 3">MMM721</strain>
    </source>
</reference>
<dbReference type="EMBL" id="CP071249">
    <property type="protein sequence ID" value="UUF05652.1"/>
    <property type="molecule type" value="Genomic_DNA"/>
</dbReference>
<evidence type="ECO:0000313" key="1">
    <source>
        <dbReference type="EMBL" id="UUF05652.1"/>
    </source>
</evidence>
<evidence type="ECO:0000313" key="4">
    <source>
        <dbReference type="Proteomes" id="UP001058072"/>
    </source>
</evidence>